<keyword evidence="5 6" id="KW-0472">Membrane</keyword>
<organism evidence="8 9">
    <name type="scientific">Rhodococcus ruber</name>
    <dbReference type="NCBI Taxonomy" id="1830"/>
    <lineage>
        <taxon>Bacteria</taxon>
        <taxon>Bacillati</taxon>
        <taxon>Actinomycetota</taxon>
        <taxon>Actinomycetes</taxon>
        <taxon>Mycobacteriales</taxon>
        <taxon>Nocardiaceae</taxon>
        <taxon>Rhodococcus</taxon>
    </lineage>
</organism>
<dbReference type="PANTHER" id="PTHR42688">
    <property type="entry name" value="CONSERVED PROTEIN"/>
    <property type="match status" value="1"/>
</dbReference>
<dbReference type="SUPFAM" id="SSF103473">
    <property type="entry name" value="MFS general substrate transporter"/>
    <property type="match status" value="1"/>
</dbReference>
<evidence type="ECO:0000313" key="8">
    <source>
        <dbReference type="EMBL" id="CDZ89667.1"/>
    </source>
</evidence>
<feature type="transmembrane region" description="Helical" evidence="6">
    <location>
        <begin position="169"/>
        <end position="193"/>
    </location>
</feature>
<gene>
    <name evidence="8" type="ORF">RHRU231_540014</name>
</gene>
<dbReference type="AlphaFoldDB" id="A0A098BN74"/>
<dbReference type="InterPro" id="IPR020846">
    <property type="entry name" value="MFS_dom"/>
</dbReference>
<evidence type="ECO:0000256" key="1">
    <source>
        <dbReference type="ARBA" id="ARBA00004651"/>
    </source>
</evidence>
<keyword evidence="2" id="KW-1003">Cell membrane</keyword>
<feature type="transmembrane region" description="Helical" evidence="6">
    <location>
        <begin position="309"/>
        <end position="332"/>
    </location>
</feature>
<reference evidence="8 9" key="1">
    <citation type="journal article" date="2014" name="Genome Announc.">
        <title>Draft Genome Sequence of Propane- and Butane-Oxidizing Actinobacterium Rhodococcus ruber IEGM 231.</title>
        <authorList>
            <person name="Ivshina I.B."/>
            <person name="Kuyukina M.S."/>
            <person name="Krivoruchko A.V."/>
            <person name="Barbe V."/>
            <person name="Fischer C."/>
        </authorList>
    </citation>
    <scope>NUCLEOTIDE SEQUENCE [LARGE SCALE GENOMIC DNA]</scope>
</reference>
<feature type="transmembrane region" description="Helical" evidence="6">
    <location>
        <begin position="353"/>
        <end position="378"/>
    </location>
</feature>
<dbReference type="RefSeq" id="WP_006946842.1">
    <property type="nucleotide sequence ID" value="NZ_CP129899.1"/>
</dbReference>
<name>A0A098BN74_9NOCA</name>
<evidence type="ECO:0000313" key="9">
    <source>
        <dbReference type="Proteomes" id="UP000042997"/>
    </source>
</evidence>
<sequence length="422" mass="43576">MNNLVARFRSFDRPSQVLMVNQFSINIGFYMLMPYLATYLAGPLGLAAWAIGLVLGVRNFSQQGMFLLGGTLADRLGYKPLIVAGCLLRTAGFALLAAVDSLPAVLVASAATGFAGALFNPAVRAYLAADAGPRRVEAFAVFNVFYQAGILLGPLVGLALTAVDFRITAVVAAAVFGLLTLAQIRALPAHAAAKSGPRTTVFDDWKVVLANRPFVLFALAMIGSYVLSFQVYLALPLQVGGLVPNGSSGTALVSALFVVSGMVAIAGQLRITSWFSNRWGSGRSLVVGMTIMAAAFVPLVAVSDPPSGARWAGAAALLVAAAVLAIGTAAVFPFEMDTVVALSGDRLVATHYGFYNTVVGVGILLGNLGTGAVFGLLSDSGVSWLIWVLLTAIGAACAAALHLLDRTGRLTAPVGEPVSVSG</sequence>
<comment type="subcellular location">
    <subcellularLocation>
        <location evidence="1">Cell membrane</location>
        <topology evidence="1">Multi-pass membrane protein</topology>
    </subcellularLocation>
</comment>
<dbReference type="InterPro" id="IPR011701">
    <property type="entry name" value="MFS"/>
</dbReference>
<dbReference type="PANTHER" id="PTHR42688:SF1">
    <property type="entry name" value="BLR5212 PROTEIN"/>
    <property type="match status" value="1"/>
</dbReference>
<feature type="transmembrane region" description="Helical" evidence="6">
    <location>
        <begin position="139"/>
        <end position="163"/>
    </location>
</feature>
<dbReference type="PROSITE" id="PS50850">
    <property type="entry name" value="MFS"/>
    <property type="match status" value="1"/>
</dbReference>
<proteinExistence type="predicted"/>
<feature type="transmembrane region" description="Helical" evidence="6">
    <location>
        <begin position="214"/>
        <end position="235"/>
    </location>
</feature>
<feature type="transmembrane region" description="Helical" evidence="6">
    <location>
        <begin position="384"/>
        <end position="404"/>
    </location>
</feature>
<evidence type="ECO:0000256" key="6">
    <source>
        <dbReference type="SAM" id="Phobius"/>
    </source>
</evidence>
<feature type="transmembrane region" description="Helical" evidence="6">
    <location>
        <begin position="247"/>
        <end position="265"/>
    </location>
</feature>
<feature type="transmembrane region" description="Helical" evidence="6">
    <location>
        <begin position="78"/>
        <end position="99"/>
    </location>
</feature>
<evidence type="ECO:0000256" key="3">
    <source>
        <dbReference type="ARBA" id="ARBA00022692"/>
    </source>
</evidence>
<dbReference type="InterPro" id="IPR036259">
    <property type="entry name" value="MFS_trans_sf"/>
</dbReference>
<accession>A0A098BN74</accession>
<dbReference type="GO" id="GO:0005886">
    <property type="term" value="C:plasma membrane"/>
    <property type="evidence" value="ECO:0007669"/>
    <property type="project" value="UniProtKB-SubCell"/>
</dbReference>
<feature type="transmembrane region" description="Helical" evidence="6">
    <location>
        <begin position="105"/>
        <end position="127"/>
    </location>
</feature>
<evidence type="ECO:0000256" key="2">
    <source>
        <dbReference type="ARBA" id="ARBA00022475"/>
    </source>
</evidence>
<keyword evidence="3 6" id="KW-0812">Transmembrane</keyword>
<dbReference type="OrthoDB" id="3285778at2"/>
<dbReference type="InterPro" id="IPR052425">
    <property type="entry name" value="Uncharacterized_MFS-type"/>
</dbReference>
<evidence type="ECO:0000259" key="7">
    <source>
        <dbReference type="PROSITE" id="PS50850"/>
    </source>
</evidence>
<dbReference type="Pfam" id="PF07690">
    <property type="entry name" value="MFS_1"/>
    <property type="match status" value="1"/>
</dbReference>
<evidence type="ECO:0000256" key="5">
    <source>
        <dbReference type="ARBA" id="ARBA00023136"/>
    </source>
</evidence>
<dbReference type="EMBL" id="CCSD01000066">
    <property type="protein sequence ID" value="CDZ89667.1"/>
    <property type="molecule type" value="Genomic_DNA"/>
</dbReference>
<evidence type="ECO:0000256" key="4">
    <source>
        <dbReference type="ARBA" id="ARBA00022989"/>
    </source>
</evidence>
<feature type="domain" description="Major facilitator superfamily (MFS) profile" evidence="7">
    <location>
        <begin position="14"/>
        <end position="406"/>
    </location>
</feature>
<feature type="transmembrane region" description="Helical" evidence="6">
    <location>
        <begin position="285"/>
        <end position="303"/>
    </location>
</feature>
<dbReference type="GO" id="GO:0022857">
    <property type="term" value="F:transmembrane transporter activity"/>
    <property type="evidence" value="ECO:0007669"/>
    <property type="project" value="InterPro"/>
</dbReference>
<feature type="transmembrane region" description="Helical" evidence="6">
    <location>
        <begin position="36"/>
        <end position="57"/>
    </location>
</feature>
<protein>
    <recommendedName>
        <fullName evidence="7">Major facilitator superfamily (MFS) profile domain-containing protein</fullName>
    </recommendedName>
</protein>
<dbReference type="Gene3D" id="1.20.1250.20">
    <property type="entry name" value="MFS general substrate transporter like domains"/>
    <property type="match status" value="1"/>
</dbReference>
<keyword evidence="4 6" id="KW-1133">Transmembrane helix</keyword>
<dbReference type="Proteomes" id="UP000042997">
    <property type="component" value="Unassembled WGS sequence"/>
</dbReference>